<keyword evidence="2" id="KW-1185">Reference proteome</keyword>
<dbReference type="EMBL" id="AP014924">
    <property type="protein sequence ID" value="BAS29434.1"/>
    <property type="molecule type" value="Genomic_DNA"/>
</dbReference>
<reference evidence="2" key="2">
    <citation type="journal article" date="2016" name="Int. J. Syst. Evol. Microbiol.">
        <title>Complete genome sequence and cell structure of Limnochorda pilosa, a Gram-negative spore-former within the phylum Firmicutes.</title>
        <authorList>
            <person name="Watanabe M."/>
            <person name="Kojima H."/>
            <person name="Fukui M."/>
        </authorList>
    </citation>
    <scope>NUCLEOTIDE SEQUENCE [LARGE SCALE GENOMIC DNA]</scope>
    <source>
        <strain evidence="2">HC45</strain>
    </source>
</reference>
<dbReference type="InterPro" id="IPR025984">
    <property type="entry name" value="DCTPP"/>
</dbReference>
<organism evidence="1 2">
    <name type="scientific">Limnochorda pilosa</name>
    <dbReference type="NCBI Taxonomy" id="1555112"/>
    <lineage>
        <taxon>Bacteria</taxon>
        <taxon>Bacillati</taxon>
        <taxon>Bacillota</taxon>
        <taxon>Limnochordia</taxon>
        <taxon>Limnochordales</taxon>
        <taxon>Limnochordaceae</taxon>
        <taxon>Limnochorda</taxon>
    </lineage>
</organism>
<dbReference type="KEGG" id="lpil:LIP_3626"/>
<protein>
    <recommendedName>
        <fullName evidence="3">MazG-like family protein</fullName>
    </recommendedName>
</protein>
<dbReference type="GO" id="GO:0009143">
    <property type="term" value="P:nucleoside triphosphate catabolic process"/>
    <property type="evidence" value="ECO:0007669"/>
    <property type="project" value="InterPro"/>
</dbReference>
<name>A0A0K2SRG7_LIMPI</name>
<dbReference type="AlphaFoldDB" id="A0A0K2SRG7"/>
<proteinExistence type="predicted"/>
<dbReference type="Pfam" id="PF12643">
    <property type="entry name" value="MazG-like"/>
    <property type="match status" value="1"/>
</dbReference>
<evidence type="ECO:0000313" key="2">
    <source>
        <dbReference type="Proteomes" id="UP000065807"/>
    </source>
</evidence>
<dbReference type="STRING" id="1555112.LIP_3626"/>
<accession>A0A0K2SRG7</accession>
<dbReference type="Proteomes" id="UP000065807">
    <property type="component" value="Chromosome"/>
</dbReference>
<evidence type="ECO:0000313" key="1">
    <source>
        <dbReference type="EMBL" id="BAS29434.1"/>
    </source>
</evidence>
<dbReference type="OrthoDB" id="2381770at2"/>
<dbReference type="RefSeq" id="WP_068141148.1">
    <property type="nucleotide sequence ID" value="NZ_AP014924.1"/>
</dbReference>
<dbReference type="GO" id="GO:0047429">
    <property type="term" value="F:nucleoside triphosphate diphosphatase activity"/>
    <property type="evidence" value="ECO:0007669"/>
    <property type="project" value="InterPro"/>
</dbReference>
<reference evidence="2" key="1">
    <citation type="submission" date="2015-07" db="EMBL/GenBank/DDBJ databases">
        <title>Complete genome sequence and phylogenetic analysis of Limnochorda pilosa.</title>
        <authorList>
            <person name="Watanabe M."/>
            <person name="Kojima H."/>
            <person name="Fukui M."/>
        </authorList>
    </citation>
    <scope>NUCLEOTIDE SEQUENCE [LARGE SCALE GENOMIC DNA]</scope>
    <source>
        <strain evidence="2">HC45</strain>
    </source>
</reference>
<evidence type="ECO:0008006" key="3">
    <source>
        <dbReference type="Google" id="ProtNLM"/>
    </source>
</evidence>
<sequence length="106" mass="11698">MSSPGLQGSLARHVKTVEWLKAELVASVASLLRASLDGDGEALGETLATVVVATSVLARRLGIDYDDLERKVAAQVRANIQEEHQLERWYGDFSALERHLRESRRG</sequence>
<gene>
    <name evidence="1" type="ORF">LIP_3626</name>
</gene>